<dbReference type="InterPro" id="IPR001841">
    <property type="entry name" value="Znf_RING"/>
</dbReference>
<evidence type="ECO:0000313" key="8">
    <source>
        <dbReference type="EMBL" id="KAI1867009.1"/>
    </source>
</evidence>
<feature type="region of interest" description="Disordered" evidence="5">
    <location>
        <begin position="1"/>
        <end position="43"/>
    </location>
</feature>
<dbReference type="PROSITE" id="PS00518">
    <property type="entry name" value="ZF_RING_1"/>
    <property type="match status" value="1"/>
</dbReference>
<dbReference type="Gene3D" id="1.20.58.1480">
    <property type="match status" value="1"/>
</dbReference>
<keyword evidence="9" id="KW-1185">Reference proteome</keyword>
<evidence type="ECO:0000256" key="4">
    <source>
        <dbReference type="PROSITE-ProRule" id="PRU00175"/>
    </source>
</evidence>
<dbReference type="Proteomes" id="UP000829685">
    <property type="component" value="Unassembled WGS sequence"/>
</dbReference>
<dbReference type="InterPro" id="IPR003111">
    <property type="entry name" value="Lon_prtase_N"/>
</dbReference>
<dbReference type="Gene3D" id="3.30.40.10">
    <property type="entry name" value="Zinc/RING finger domain, C3HC4 (zinc finger)"/>
    <property type="match status" value="2"/>
</dbReference>
<dbReference type="PANTHER" id="PTHR23327">
    <property type="entry name" value="RING FINGER PROTEIN 127"/>
    <property type="match status" value="1"/>
</dbReference>
<dbReference type="InterPro" id="IPR017907">
    <property type="entry name" value="Znf_RING_CS"/>
</dbReference>
<dbReference type="InterPro" id="IPR046336">
    <property type="entry name" value="Lon_prtase_N_sf"/>
</dbReference>
<dbReference type="GO" id="GO:0008270">
    <property type="term" value="F:zinc ion binding"/>
    <property type="evidence" value="ECO:0007669"/>
    <property type="project" value="UniProtKB-KW"/>
</dbReference>
<dbReference type="AlphaFoldDB" id="A0A9P9WJT0"/>
<evidence type="ECO:0000256" key="3">
    <source>
        <dbReference type="ARBA" id="ARBA00022833"/>
    </source>
</evidence>
<proteinExistence type="predicted"/>
<feature type="region of interest" description="Disordered" evidence="5">
    <location>
        <begin position="450"/>
        <end position="482"/>
    </location>
</feature>
<name>A0A9P9WJT0_9PEZI</name>
<dbReference type="GO" id="GO:0061630">
    <property type="term" value="F:ubiquitin protein ligase activity"/>
    <property type="evidence" value="ECO:0007669"/>
    <property type="project" value="TreeGrafter"/>
</dbReference>
<dbReference type="Pfam" id="PF02190">
    <property type="entry name" value="LON_substr_bdg"/>
    <property type="match status" value="1"/>
</dbReference>
<keyword evidence="1" id="KW-0479">Metal-binding</keyword>
<keyword evidence="2 4" id="KW-0863">Zinc-finger</keyword>
<gene>
    <name evidence="8" type="ORF">JX265_007585</name>
</gene>
<dbReference type="InterPro" id="IPR015947">
    <property type="entry name" value="PUA-like_sf"/>
</dbReference>
<evidence type="ECO:0000256" key="5">
    <source>
        <dbReference type="SAM" id="MobiDB-lite"/>
    </source>
</evidence>
<evidence type="ECO:0000259" key="6">
    <source>
        <dbReference type="PROSITE" id="PS50089"/>
    </source>
</evidence>
<dbReference type="PANTHER" id="PTHR23327:SF42">
    <property type="entry name" value="LON PEPTIDASE N-TERMINAL DOMAIN AND RING FINGER PROTEIN C14F5.10C"/>
    <property type="match status" value="1"/>
</dbReference>
<keyword evidence="3" id="KW-0862">Zinc</keyword>
<dbReference type="PROSITE" id="PS50089">
    <property type="entry name" value="ZF_RING_2"/>
    <property type="match status" value="1"/>
</dbReference>
<dbReference type="PROSITE" id="PS51787">
    <property type="entry name" value="LON_N"/>
    <property type="match status" value="1"/>
</dbReference>
<dbReference type="Pfam" id="PF13923">
    <property type="entry name" value="zf-C3HC4_2"/>
    <property type="match status" value="1"/>
</dbReference>
<sequence length="579" mass="63820">MSSLQTDTSPTIPAPSTPSDGPTSRSHSEKGDSPASHPAGLDSTASPAELLLSATKDARQIIRLVQCSTCSRILRDPITLPCGQTLCKTCIPETHLRTNISWPATANRLQGFNCPFEDCRKEHAIGDCSVDVTLNKVLDIVRTAVEQARALTEGAAVSTHVAIQNPWEVAGLPTLEEKDALSQVVRGGRIVSTYTLAETGSLRYECEVSYTAVGASEEEVTQIDSDAFLRLKECVRTEMDCQICYALYLDPFTTTCGHTFCRHCIHQVLSSSEHCPICRRALLIQRQVNSASAPANARLTKMINGFWADVVSVRAETVRAERQAELAGEYDIPIFVCTLAFPAMPTFLHVFEPRYRLMMRRVVDADRTFGMVRPERPSVAGGAPFSEIGTLLRIVNIEFFPDGRSLLETVGVSRFRVTRHGVLDGYVVGQVEQIDDVGLAEEEAMEISETMRGQGVQDFTQRGEREASATPLSPQSPATPTHSTVLTLADLDTKSTRDLLDIGIGFVTRMRGQSVSWLAGRVLAVFGECPTDPTLFPWWFASVLPVSDDEKCRLLGTSSVRQRMKICCRWIVEWESSRW</sequence>
<feature type="compositionally biased region" description="Polar residues" evidence="5">
    <location>
        <begin position="470"/>
        <end position="482"/>
    </location>
</feature>
<dbReference type="SUPFAM" id="SSF57850">
    <property type="entry name" value="RING/U-box"/>
    <property type="match status" value="2"/>
</dbReference>
<reference evidence="8" key="1">
    <citation type="submission" date="2021-03" db="EMBL/GenBank/DDBJ databases">
        <title>Revisited historic fungal species revealed as producer of novel bioactive compounds through whole genome sequencing and comparative genomics.</title>
        <authorList>
            <person name="Vignolle G.A."/>
            <person name="Hochenegger N."/>
            <person name="Mach R.L."/>
            <person name="Mach-Aigner A.R."/>
            <person name="Javad Rahimi M."/>
            <person name="Salim K.A."/>
            <person name="Chan C.M."/>
            <person name="Lim L.B.L."/>
            <person name="Cai F."/>
            <person name="Druzhinina I.S."/>
            <person name="U'Ren J.M."/>
            <person name="Derntl C."/>
        </authorList>
    </citation>
    <scope>NUCLEOTIDE SEQUENCE</scope>
    <source>
        <strain evidence="8">TUCIM 5799</strain>
    </source>
</reference>
<dbReference type="SMART" id="SM00464">
    <property type="entry name" value="LON"/>
    <property type="match status" value="1"/>
</dbReference>
<dbReference type="EMBL" id="JAFIMR010000019">
    <property type="protein sequence ID" value="KAI1867009.1"/>
    <property type="molecule type" value="Genomic_DNA"/>
</dbReference>
<evidence type="ECO:0000313" key="9">
    <source>
        <dbReference type="Proteomes" id="UP000829685"/>
    </source>
</evidence>
<dbReference type="SMART" id="SM00184">
    <property type="entry name" value="RING"/>
    <property type="match status" value="2"/>
</dbReference>
<dbReference type="Gene3D" id="2.30.130.40">
    <property type="entry name" value="LON domain-like"/>
    <property type="match status" value="1"/>
</dbReference>
<evidence type="ECO:0000259" key="7">
    <source>
        <dbReference type="PROSITE" id="PS51787"/>
    </source>
</evidence>
<evidence type="ECO:0000256" key="1">
    <source>
        <dbReference type="ARBA" id="ARBA00022723"/>
    </source>
</evidence>
<dbReference type="InterPro" id="IPR013083">
    <property type="entry name" value="Znf_RING/FYVE/PHD"/>
</dbReference>
<evidence type="ECO:0000256" key="2">
    <source>
        <dbReference type="ARBA" id="ARBA00022771"/>
    </source>
</evidence>
<accession>A0A9P9WJT0</accession>
<feature type="domain" description="Lon N-terminal" evidence="7">
    <location>
        <begin position="323"/>
        <end position="575"/>
    </location>
</feature>
<dbReference type="SUPFAM" id="SSF88697">
    <property type="entry name" value="PUA domain-like"/>
    <property type="match status" value="1"/>
</dbReference>
<feature type="domain" description="RING-type" evidence="6">
    <location>
        <begin position="241"/>
        <end position="279"/>
    </location>
</feature>
<organism evidence="8 9">
    <name type="scientific">Neoarthrinium moseri</name>
    <dbReference type="NCBI Taxonomy" id="1658444"/>
    <lineage>
        <taxon>Eukaryota</taxon>
        <taxon>Fungi</taxon>
        <taxon>Dikarya</taxon>
        <taxon>Ascomycota</taxon>
        <taxon>Pezizomycotina</taxon>
        <taxon>Sordariomycetes</taxon>
        <taxon>Xylariomycetidae</taxon>
        <taxon>Amphisphaeriales</taxon>
        <taxon>Apiosporaceae</taxon>
        <taxon>Neoarthrinium</taxon>
    </lineage>
</organism>
<protein>
    <submittedName>
        <fullName evidence="8">Uncharacterized protein</fullName>
    </submittedName>
</protein>
<feature type="compositionally biased region" description="Low complexity" evidence="5">
    <location>
        <begin position="1"/>
        <end position="11"/>
    </location>
</feature>
<comment type="caution">
    <text evidence="8">The sequence shown here is derived from an EMBL/GenBank/DDBJ whole genome shotgun (WGS) entry which is preliminary data.</text>
</comment>